<dbReference type="AlphaFoldDB" id="A0A6G1LFP4"/>
<dbReference type="InterPro" id="IPR029052">
    <property type="entry name" value="Metallo-depent_PP-like"/>
</dbReference>
<dbReference type="Proteomes" id="UP000799436">
    <property type="component" value="Unassembled WGS sequence"/>
</dbReference>
<dbReference type="InterPro" id="IPR041805">
    <property type="entry name" value="ASMase/PPN1_MPP"/>
</dbReference>
<name>A0A6G1LFP4_9PEZI</name>
<dbReference type="Gene3D" id="3.60.21.10">
    <property type="match status" value="1"/>
</dbReference>
<dbReference type="OrthoDB" id="282973at2759"/>
<evidence type="ECO:0000256" key="2">
    <source>
        <dbReference type="ARBA" id="ARBA00023180"/>
    </source>
</evidence>
<organism evidence="4 5">
    <name type="scientific">Teratosphaeria nubilosa</name>
    <dbReference type="NCBI Taxonomy" id="161662"/>
    <lineage>
        <taxon>Eukaryota</taxon>
        <taxon>Fungi</taxon>
        <taxon>Dikarya</taxon>
        <taxon>Ascomycota</taxon>
        <taxon>Pezizomycotina</taxon>
        <taxon>Dothideomycetes</taxon>
        <taxon>Dothideomycetidae</taxon>
        <taxon>Mycosphaerellales</taxon>
        <taxon>Teratosphaeriaceae</taxon>
        <taxon>Teratosphaeria</taxon>
    </lineage>
</organism>
<keyword evidence="2" id="KW-0325">Glycoprotein</keyword>
<dbReference type="SUPFAM" id="SSF56300">
    <property type="entry name" value="Metallo-dependent phosphatases"/>
    <property type="match status" value="1"/>
</dbReference>
<dbReference type="InterPro" id="IPR004843">
    <property type="entry name" value="Calcineurin-like_PHP"/>
</dbReference>
<dbReference type="CDD" id="cd00842">
    <property type="entry name" value="MPP_ASMase"/>
    <property type="match status" value="1"/>
</dbReference>
<evidence type="ECO:0000259" key="3">
    <source>
        <dbReference type="Pfam" id="PF00149"/>
    </source>
</evidence>
<evidence type="ECO:0000256" key="1">
    <source>
        <dbReference type="ARBA" id="ARBA00022801"/>
    </source>
</evidence>
<feature type="domain" description="Calcineurin-like phosphoesterase" evidence="3">
    <location>
        <begin position="40"/>
        <end position="282"/>
    </location>
</feature>
<dbReference type="Pfam" id="PF00149">
    <property type="entry name" value="Metallophos"/>
    <property type="match status" value="1"/>
</dbReference>
<protein>
    <submittedName>
        <fullName evidence="4">Metallo-dependent phosphatase</fullName>
    </submittedName>
</protein>
<reference evidence="4" key="1">
    <citation type="journal article" date="2020" name="Stud. Mycol.">
        <title>101 Dothideomycetes genomes: a test case for predicting lifestyles and emergence of pathogens.</title>
        <authorList>
            <person name="Haridas S."/>
            <person name="Albert R."/>
            <person name="Binder M."/>
            <person name="Bloem J."/>
            <person name="Labutti K."/>
            <person name="Salamov A."/>
            <person name="Andreopoulos B."/>
            <person name="Baker S."/>
            <person name="Barry K."/>
            <person name="Bills G."/>
            <person name="Bluhm B."/>
            <person name="Cannon C."/>
            <person name="Castanera R."/>
            <person name="Culley D."/>
            <person name="Daum C."/>
            <person name="Ezra D."/>
            <person name="Gonzalez J."/>
            <person name="Henrissat B."/>
            <person name="Kuo A."/>
            <person name="Liang C."/>
            <person name="Lipzen A."/>
            <person name="Lutzoni F."/>
            <person name="Magnuson J."/>
            <person name="Mondo S."/>
            <person name="Nolan M."/>
            <person name="Ohm R."/>
            <person name="Pangilinan J."/>
            <person name="Park H.-J."/>
            <person name="Ramirez L."/>
            <person name="Alfaro M."/>
            <person name="Sun H."/>
            <person name="Tritt A."/>
            <person name="Yoshinaga Y."/>
            <person name="Zwiers L.-H."/>
            <person name="Turgeon B."/>
            <person name="Goodwin S."/>
            <person name="Spatafora J."/>
            <person name="Crous P."/>
            <person name="Grigoriev I."/>
        </authorList>
    </citation>
    <scope>NUCLEOTIDE SEQUENCE</scope>
    <source>
        <strain evidence="4">CBS 116005</strain>
    </source>
</reference>
<gene>
    <name evidence="4" type="ORF">EJ03DRAFT_349454</name>
</gene>
<evidence type="ECO:0000313" key="4">
    <source>
        <dbReference type="EMBL" id="KAF2771440.1"/>
    </source>
</evidence>
<keyword evidence="1" id="KW-0378">Hydrolase</keyword>
<dbReference type="GO" id="GO:0008081">
    <property type="term" value="F:phosphoric diester hydrolase activity"/>
    <property type="evidence" value="ECO:0007669"/>
    <property type="project" value="TreeGrafter"/>
</dbReference>
<evidence type="ECO:0000313" key="5">
    <source>
        <dbReference type="Proteomes" id="UP000799436"/>
    </source>
</evidence>
<accession>A0A6G1LFP4</accession>
<sequence>MFELCPLPAPPKLDLQTLFKNTTKPAPKSLPRNGREPLKVLHFSDYHLDLRYVVGSEADCTSPVCCRVYPYSNASVPVEESASLFGNYLCDTPEALATSVFRAVPKVTGFDVDEFAFGIYTGDLVSHDLWELTKEYVLAEELSSYQQFFNGLGGVSLYPTLGNHDTFPHAFKAFPNQDSEIYRAITKDGLVIISLNSDAWYYFNFHAYIGGNVPDHTGMFSVFIDYLLEAEEADQAVRVIQHVNTGGSTDYEGLPAPTDLWYAIIDRFNNTIRGNFFGHTHEDEFGVVYSNNATVQNANTAAAVSWIMPSVTTYTNLNSEFRYYLVDPDTSEVMDSITYYANVSDTDSLQAEGDAEWKFEYSARETYNYDGKWPASEPLTPAFWHGVAIDVKANQTTFETYTDLRTKKFRPYANVTGAERILTICGLFSMSGVCRSLRRA</sequence>
<dbReference type="EMBL" id="ML995819">
    <property type="protein sequence ID" value="KAF2771440.1"/>
    <property type="molecule type" value="Genomic_DNA"/>
</dbReference>
<dbReference type="PANTHER" id="PTHR10340:SF27">
    <property type="entry name" value="ACL091CP"/>
    <property type="match status" value="1"/>
</dbReference>
<keyword evidence="5" id="KW-1185">Reference proteome</keyword>
<dbReference type="PANTHER" id="PTHR10340">
    <property type="entry name" value="SPHINGOMYELIN PHOSPHODIESTERASE"/>
    <property type="match status" value="1"/>
</dbReference>
<proteinExistence type="predicted"/>